<sequence>MSSTKGKSPRSEKAMAERSEQHGAGHYKTLVEQFYEALLLLKALSGLREGYDGFPVSQNLRKERLRNFLRGLAYFCDFKKGGDTYTGIGLEEAETEYVFWVASNKYRPDLADFLGDLLSRLKQLKDAPEDNKGRLRRSLQAMCFSKAGKRIDTYQGHLTKSIAEAQSILATPKTEHDRELSSWMSELNRADSMTYVELCDSIFTASKENHMLRLLRSRAKFERSLENIRGKRNAFDEVRHYIGRLASHTRTLNQLCDYVEDPLIEEIIRAPVVRQIDPLEQAAESTYNIHTELKGLLVGIKDGAERREVESRLDDLNRQCKIFDNISNQYDNLKPRVHAEVQILEHFYRKKLRFANNDKFVGGSKPSCECCYLYFKYHPARMVLPESSHKVFIHWSLPPVADQSGHAEFIQQRKILSKMVNVLVYDAISEILDCRTAPCWRPDSLTDLSSTIASSPLVEPDDVAGPS</sequence>
<feature type="compositionally biased region" description="Basic and acidic residues" evidence="1">
    <location>
        <begin position="9"/>
        <end position="21"/>
    </location>
</feature>
<dbReference type="Pfam" id="PF14441">
    <property type="entry name" value="OTT_1508_deam"/>
    <property type="match status" value="1"/>
</dbReference>
<comment type="caution">
    <text evidence="2">The sequence shown here is derived from an EMBL/GenBank/DDBJ whole genome shotgun (WGS) entry which is preliminary data.</text>
</comment>
<evidence type="ECO:0000313" key="3">
    <source>
        <dbReference type="Proteomes" id="UP000696573"/>
    </source>
</evidence>
<accession>A0A9N9V534</accession>
<proteinExistence type="predicted"/>
<dbReference type="OrthoDB" id="3251507at2759"/>
<dbReference type="EMBL" id="CABFNQ020000490">
    <property type="protein sequence ID" value="CAH0016921.1"/>
    <property type="molecule type" value="Genomic_DNA"/>
</dbReference>
<organism evidence="2 3">
    <name type="scientific">Clonostachys rhizophaga</name>
    <dbReference type="NCBI Taxonomy" id="160324"/>
    <lineage>
        <taxon>Eukaryota</taxon>
        <taxon>Fungi</taxon>
        <taxon>Dikarya</taxon>
        <taxon>Ascomycota</taxon>
        <taxon>Pezizomycotina</taxon>
        <taxon>Sordariomycetes</taxon>
        <taxon>Hypocreomycetidae</taxon>
        <taxon>Hypocreales</taxon>
        <taxon>Bionectriaceae</taxon>
        <taxon>Clonostachys</taxon>
    </lineage>
</organism>
<dbReference type="InterPro" id="IPR027796">
    <property type="entry name" value="OTT_1508_deam-like"/>
</dbReference>
<reference evidence="2" key="1">
    <citation type="submission" date="2021-10" db="EMBL/GenBank/DDBJ databases">
        <authorList>
            <person name="Piombo E."/>
        </authorList>
    </citation>
    <scope>NUCLEOTIDE SEQUENCE</scope>
</reference>
<dbReference type="PANTHER" id="PTHR42037">
    <property type="match status" value="1"/>
</dbReference>
<name>A0A9N9V534_9HYPO</name>
<evidence type="ECO:0000256" key="1">
    <source>
        <dbReference type="SAM" id="MobiDB-lite"/>
    </source>
</evidence>
<gene>
    <name evidence="2" type="ORF">CRHIZ90672A_00013181</name>
</gene>
<dbReference type="Proteomes" id="UP000696573">
    <property type="component" value="Unassembled WGS sequence"/>
</dbReference>
<dbReference type="PANTHER" id="PTHR42037:SF1">
    <property type="match status" value="1"/>
</dbReference>
<keyword evidence="3" id="KW-1185">Reference proteome</keyword>
<protein>
    <submittedName>
        <fullName evidence="2">Uncharacterized protein</fullName>
    </submittedName>
</protein>
<dbReference type="AlphaFoldDB" id="A0A9N9V534"/>
<feature type="region of interest" description="Disordered" evidence="1">
    <location>
        <begin position="1"/>
        <end position="21"/>
    </location>
</feature>
<evidence type="ECO:0000313" key="2">
    <source>
        <dbReference type="EMBL" id="CAH0016921.1"/>
    </source>
</evidence>